<feature type="transmembrane region" description="Helical" evidence="2">
    <location>
        <begin position="123"/>
        <end position="145"/>
    </location>
</feature>
<organism evidence="3 4">
    <name type="scientific">Stylophora pistillata</name>
    <name type="common">Smooth cauliflower coral</name>
    <dbReference type="NCBI Taxonomy" id="50429"/>
    <lineage>
        <taxon>Eukaryota</taxon>
        <taxon>Metazoa</taxon>
        <taxon>Cnidaria</taxon>
        <taxon>Anthozoa</taxon>
        <taxon>Hexacorallia</taxon>
        <taxon>Scleractinia</taxon>
        <taxon>Astrocoeniina</taxon>
        <taxon>Pocilloporidae</taxon>
        <taxon>Stylophora</taxon>
    </lineage>
</organism>
<protein>
    <submittedName>
        <fullName evidence="3">Uncharacterized protein</fullName>
    </submittedName>
</protein>
<evidence type="ECO:0000313" key="3">
    <source>
        <dbReference type="EMBL" id="PFX17322.1"/>
    </source>
</evidence>
<feature type="compositionally biased region" description="Basic and acidic residues" evidence="1">
    <location>
        <begin position="203"/>
        <end position="221"/>
    </location>
</feature>
<gene>
    <name evidence="3" type="ORF">AWC38_SpisGene18351</name>
</gene>
<reference evidence="4" key="1">
    <citation type="journal article" date="2017" name="bioRxiv">
        <title>Comparative analysis of the genomes of Stylophora pistillata and Acropora digitifera provides evidence for extensive differences between species of corals.</title>
        <authorList>
            <person name="Voolstra C.R."/>
            <person name="Li Y."/>
            <person name="Liew Y.J."/>
            <person name="Baumgarten S."/>
            <person name="Zoccola D."/>
            <person name="Flot J.-F."/>
            <person name="Tambutte S."/>
            <person name="Allemand D."/>
            <person name="Aranda M."/>
        </authorList>
    </citation>
    <scope>NUCLEOTIDE SEQUENCE [LARGE SCALE GENOMIC DNA]</scope>
</reference>
<feature type="compositionally biased region" description="Basic and acidic residues" evidence="1">
    <location>
        <begin position="239"/>
        <end position="253"/>
    </location>
</feature>
<keyword evidence="2" id="KW-0812">Transmembrane</keyword>
<evidence type="ECO:0000256" key="1">
    <source>
        <dbReference type="SAM" id="MobiDB-lite"/>
    </source>
</evidence>
<comment type="caution">
    <text evidence="3">The sequence shown here is derived from an EMBL/GenBank/DDBJ whole genome shotgun (WGS) entry which is preliminary data.</text>
</comment>
<dbReference type="EMBL" id="LSMT01000481">
    <property type="protein sequence ID" value="PFX17322.1"/>
    <property type="molecule type" value="Genomic_DNA"/>
</dbReference>
<feature type="compositionally biased region" description="Polar residues" evidence="1">
    <location>
        <begin position="1334"/>
        <end position="1344"/>
    </location>
</feature>
<feature type="compositionally biased region" description="Basic and acidic residues" evidence="1">
    <location>
        <begin position="153"/>
        <end position="165"/>
    </location>
</feature>
<feature type="region of interest" description="Disordered" evidence="1">
    <location>
        <begin position="335"/>
        <end position="363"/>
    </location>
</feature>
<feature type="region of interest" description="Disordered" evidence="1">
    <location>
        <begin position="2050"/>
        <end position="2078"/>
    </location>
</feature>
<dbReference type="OrthoDB" id="5975489at2759"/>
<keyword evidence="2" id="KW-0472">Membrane</keyword>
<sequence length="2122" mass="236834">MKGSKLRVLNINDRKKLKLRHTMHNCTQDRRTRYFKCGGREYASTESNPFELIAKNKRYYIKVINTTSKDSLKGRIIKLKIICNDTRRGSTRSGVLLFKFEGSINCSITIPFRPNADGKRISLALIGGVTAVIFILLIITALLIYRRQYLKRDPHPGRESEDRQKTATLSASAENGSDNTNGYNELAYRKVVVYSSSNQVPVRDNEAHSRYERGSYDGSSEKEHAYASLDIPEGLNVYGHRDDRDTVASDKRPPKNGPVSIDQPVFGLIEEINGAQPVFNGFEGPHRDVSHKPGQNGTISSEGPFHGTLEETAHCLGGNTLPMRKTLESPYLKDVEESSQYGSTSPKEPVYNTLEAPVDDDDSDPAYNILEAPEGVEDPCDPSAVSVEEPMSHTLEQFNPNISEKGNDLKCTTEPIYDTVDDRNATLMLANDEWRCLKNVHVRKLLGSTWHFENEGQDDALRILTNSESRRVKVPWFWFYCGVDKYKSWYIGCNGSEIPLTGDLQLFTIQRGYNHNFPYFLKVNRGSSNADLLNGRIIKLGIQCTDPTNNALSTSALLFKYEGKVNCSLSTPTSQPVVSTKSFRTIFPSETPTTETTPKTTSTAKAKTLQTSTIAKTKATPKITETFKKDTKTTIKATARPSLGREQRVGKNSSTVALIAGLSSSVLVIVIVIVLLIYRRFYSGMKLCAKNETLDKKETAVVSGETSLAYEPEIDDENIYKELELREPVIYQMPIQRNAAQRADGDSHENHVYESVYITKEGNFYGPKRNEKTADGALEASNYYETTDIKIQPCGPFRVDYCEYNVREVPSLAPLQGSVEGPDDYLQPVDDAFVKPYAEVAIGNVNYGFTSMKGTVDNELERPANLHGVQSVYNVLDEPYAESAEERSHHNPVALAIDEPIYSIVDESHIYGIHSNADSDGCSFTAAFTRESGDRRIPSIGIGERRYMSLRPVFGFWSLWTCSLNIPMSWFADCWDTRHRLSQYSNIVTKLFTIGQRKPTDPYFLRVNRNVPGTNLFQGKIMNFMVECTLLIGSSPLRTRSCLLFKLEGKTTCPVTKPVLTSSSTMPSLSSSSASFTSLNGLSKTISHGVSSTAIATQSSISVTSLFPKASAKHRIITVSSLKASTLQPTISIIHPKASSSNSHVSAMSPTPSLLQSIASETFAEGSETQTTMSEIAPAPLDTLERSLTEPEIDRPHAQVTIKTTSASVPATQPTVAETLPTEPTARTLGQVDPKTNNTKPTNSSPKAPPSISSDSRQKNKGSKESSSSSSIFIIGIAAALVFAAVIAVIIAYRRHYLKERHRANSEGYVSDGTTEVIVMKQRRPHPSNKDKSNNNTPGFKSQTLRMSTNCVPPWLTDMSQSHVNGSLEEEDRASHLYAPIEIPRIAATSQPEPFYHVLENPGKLLDQVSEINRHGANIHCNKREPFYYVLEGPYLDDTERSAQCGASSSEEPIYCTLDEVYPRRYGSSRDTCENDSIYNVLDRRYFNGSKVPDHYVFVSPRVDILNRLETPDKDVSTAPSNYAPKCDHMERQKVLDKRFFEESEVADHYVQIFPFTLDNMIRRINPTSSRKSSLGRLSTDGYLEECYFQRSNIPSQYVNVALSVQGFSALEEIGSNPNSLRRTAYVHSTPNSLERLDCVLKGPDEPEYSSWRELYLSGNVVLNERGPSALEELNSNPNSLRRGACGHSSSNSLKRLDCALRSPDEPDYCLMMENYLKGNVALSRQGFSALEELSSNPNSLRRNACVHSNGNSLERLGYTVECPNEPDYCPMMENYLKTKVTLSGQGICALEELSWNPNSLSLQRLHSTQGGLGEPEYRFMSERYLRSKVALNGQDSGTLVELSCRPESVHSNPNSLHRFDDALNCPIEPHYSSSMDRYLSDNVVQNVRGPSALEELISSNPNSLRRPDCIHNHSNEKALERSDYVLEFPNKPNCKSSMERYLSDNASLNRRGPSALEELMSSNPNSLGRRDCVHSNRNSLQRSDYVLQFPNEPEYSSWMELKMYLRANIALNEQVSSVLEELHSNPNSLKRSNQHSLMRPDCALECPKEPDYSSWRDSHDPDLSVTRGESGDSTEDMNLNAFKQTDCEERSGANRYRGITLRRGAVIRKNIAKKPSEEPTD</sequence>
<dbReference type="Proteomes" id="UP000225706">
    <property type="component" value="Unassembled WGS sequence"/>
</dbReference>
<feature type="region of interest" description="Disordered" evidence="1">
    <location>
        <begin position="1323"/>
        <end position="1344"/>
    </location>
</feature>
<keyword evidence="2" id="KW-1133">Transmembrane helix</keyword>
<keyword evidence="4" id="KW-1185">Reference proteome</keyword>
<proteinExistence type="predicted"/>
<feature type="region of interest" description="Disordered" evidence="1">
    <location>
        <begin position="199"/>
        <end position="221"/>
    </location>
</feature>
<evidence type="ECO:0000256" key="2">
    <source>
        <dbReference type="SAM" id="Phobius"/>
    </source>
</evidence>
<feature type="compositionally biased region" description="Basic and acidic residues" evidence="1">
    <location>
        <begin position="2050"/>
        <end position="2063"/>
    </location>
</feature>
<feature type="transmembrane region" description="Helical" evidence="2">
    <location>
        <begin position="1272"/>
        <end position="1293"/>
    </location>
</feature>
<feature type="compositionally biased region" description="Polar residues" evidence="1">
    <location>
        <begin position="1201"/>
        <end position="1216"/>
    </location>
</feature>
<feature type="region of interest" description="Disordered" evidence="1">
    <location>
        <begin position="1191"/>
        <end position="1267"/>
    </location>
</feature>
<evidence type="ECO:0000313" key="4">
    <source>
        <dbReference type="Proteomes" id="UP000225706"/>
    </source>
</evidence>
<feature type="transmembrane region" description="Helical" evidence="2">
    <location>
        <begin position="656"/>
        <end position="678"/>
    </location>
</feature>
<accession>A0A2B4RM50</accession>
<feature type="compositionally biased region" description="Polar residues" evidence="1">
    <location>
        <begin position="1234"/>
        <end position="1255"/>
    </location>
</feature>
<feature type="region of interest" description="Disordered" evidence="1">
    <location>
        <begin position="153"/>
        <end position="182"/>
    </location>
</feature>
<name>A0A2B4RM50_STYPI</name>
<feature type="region of interest" description="Disordered" evidence="1">
    <location>
        <begin position="235"/>
        <end position="261"/>
    </location>
</feature>
<feature type="compositionally biased region" description="Polar residues" evidence="1">
    <location>
        <begin position="166"/>
        <end position="182"/>
    </location>
</feature>